<feature type="binding site" evidence="6">
    <location>
        <position position="125"/>
    </location>
    <ligand>
        <name>S-adenosyl-L-methionine</name>
        <dbReference type="ChEBI" id="CHEBI:59789"/>
    </ligand>
</feature>
<dbReference type="EC" id="2.1.1.-" evidence="5"/>
<organism evidence="7 8">
    <name type="scientific">Caenorhabditis japonica</name>
    <dbReference type="NCBI Taxonomy" id="281687"/>
    <lineage>
        <taxon>Eukaryota</taxon>
        <taxon>Metazoa</taxon>
        <taxon>Ecdysozoa</taxon>
        <taxon>Nematoda</taxon>
        <taxon>Chromadorea</taxon>
        <taxon>Rhabditida</taxon>
        <taxon>Rhabditina</taxon>
        <taxon>Rhabditomorpha</taxon>
        <taxon>Rhabditoidea</taxon>
        <taxon>Rhabditidae</taxon>
        <taxon>Peloderinae</taxon>
        <taxon>Caenorhabditis</taxon>
    </lineage>
</organism>
<dbReference type="Gene3D" id="3.40.50.150">
    <property type="entry name" value="Vaccinia Virus protein VP39"/>
    <property type="match status" value="1"/>
</dbReference>
<comment type="similarity">
    <text evidence="1 5">Belongs to the methyltransferase superfamily. METTL16/RlmF family.</text>
</comment>
<evidence type="ECO:0000256" key="6">
    <source>
        <dbReference type="PIRSR" id="PIRSR037350-1"/>
    </source>
</evidence>
<evidence type="ECO:0000256" key="2">
    <source>
        <dbReference type="ARBA" id="ARBA00022603"/>
    </source>
</evidence>
<sequence length="489" mass="55060">MHPRNPYKSRPPDFKELAIEYPDFRKHCQYITNGKIKFDFQNDEAVRCLTQTLLRKDFGLEVELPAGNLVPRIPQKLNYCLLIEDLLKENCISGDVVAIDIGTGTSCVHALIGARQFGWKFVATDGDEKSVRIAHENVARNGLEQEICVVHVNPNVKTVLMDVMNTLCPDSFTFCMCNPPFFEKDEKFKKFCEEPSYSGGETFSNRMAPSVDDRPAPHSTTFASSAELSVEGGEVGFVNRIIDDSVCLRERIKIYTTMLGRKQSIKPLAQRLQRFGDDVKYVVSPLNQGKTKRWMLAWTFSKNIDLAGNLQSRPVTLQCPAPGLTRLTQHLKALNGIVRSEDVGKIYVEFKSVTWTNLRARRRAEAELLGGNKAKRTKLNACHVSCEANLGCGDGTDSYTNAGNFSSSEFFHSTANNRENSTQCYFPLPSDIVPRPIIRLRIFSEGKSFQDKSPKISEKPEDLLVFELISGSKQHLSQLVQYLKNSINR</sequence>
<dbReference type="AlphaFoldDB" id="A0A8R1DFZ5"/>
<dbReference type="InterPro" id="IPR010286">
    <property type="entry name" value="METTL16/RlmF"/>
</dbReference>
<dbReference type="GO" id="GO:0009792">
    <property type="term" value="P:embryo development ending in birth or egg hatching"/>
    <property type="evidence" value="ECO:0007669"/>
    <property type="project" value="EnsemblMetazoa"/>
</dbReference>
<keyword evidence="4 6" id="KW-0949">S-adenosyl-L-methionine</keyword>
<evidence type="ECO:0000256" key="4">
    <source>
        <dbReference type="ARBA" id="ARBA00022691"/>
    </source>
</evidence>
<dbReference type="SUPFAM" id="SSF53335">
    <property type="entry name" value="S-adenosyl-L-methionine-dependent methyltransferases"/>
    <property type="match status" value="1"/>
</dbReference>
<evidence type="ECO:0000313" key="7">
    <source>
        <dbReference type="EnsemblMetazoa" id="CJA01725.1"/>
    </source>
</evidence>
<protein>
    <recommendedName>
        <fullName evidence="5">U6 small nuclear RNA (adenine-(43)-N(6))-methyltransferase</fullName>
        <ecNumber evidence="5">2.1.1.-</ecNumber>
    </recommendedName>
</protein>
<dbReference type="GO" id="GO:0120048">
    <property type="term" value="F:U6 snRNA (adenine-(43)-N(6))-methyltransferase activity"/>
    <property type="evidence" value="ECO:0007669"/>
    <property type="project" value="EnsemblMetazoa"/>
</dbReference>
<reference evidence="7" key="2">
    <citation type="submission" date="2022-06" db="UniProtKB">
        <authorList>
            <consortium name="EnsemblMetazoa"/>
        </authorList>
    </citation>
    <scope>IDENTIFICATION</scope>
    <source>
        <strain evidence="7">DF5081</strain>
    </source>
</reference>
<dbReference type="PIRSF" id="PIRSF037350">
    <property type="entry name" value="Mtase_ZK1128_prd"/>
    <property type="match status" value="1"/>
</dbReference>
<dbReference type="PANTHER" id="PTHR13393:SF0">
    <property type="entry name" value="RNA N6-ADENOSINE-METHYLTRANSFERASE METTL16"/>
    <property type="match status" value="1"/>
</dbReference>
<keyword evidence="8" id="KW-1185">Reference proteome</keyword>
<feature type="binding site" evidence="6">
    <location>
        <position position="102"/>
    </location>
    <ligand>
        <name>S-adenosyl-L-methionine</name>
        <dbReference type="ChEBI" id="CHEBI:59789"/>
    </ligand>
</feature>
<dbReference type="CDD" id="cd02440">
    <property type="entry name" value="AdoMet_MTases"/>
    <property type="match status" value="1"/>
</dbReference>
<dbReference type="GO" id="GO:0007098">
    <property type="term" value="P:centrosome cycle"/>
    <property type="evidence" value="ECO:0007669"/>
    <property type="project" value="EnsemblMetazoa"/>
</dbReference>
<feature type="binding site" evidence="6">
    <location>
        <position position="178"/>
    </location>
    <ligand>
        <name>S-adenosyl-L-methionine</name>
        <dbReference type="ChEBI" id="CHEBI:59789"/>
    </ligand>
</feature>
<dbReference type="InterPro" id="IPR029063">
    <property type="entry name" value="SAM-dependent_MTases_sf"/>
</dbReference>
<evidence type="ECO:0000256" key="5">
    <source>
        <dbReference type="PIRNR" id="PIRNR037350"/>
    </source>
</evidence>
<keyword evidence="3 5" id="KW-0808">Transferase</keyword>
<dbReference type="GO" id="GO:0005634">
    <property type="term" value="C:nucleus"/>
    <property type="evidence" value="ECO:0007669"/>
    <property type="project" value="EnsemblMetazoa"/>
</dbReference>
<dbReference type="GO" id="GO:0010608">
    <property type="term" value="P:post-transcriptional regulation of gene expression"/>
    <property type="evidence" value="ECO:0007669"/>
    <property type="project" value="EnsemblMetazoa"/>
</dbReference>
<dbReference type="GO" id="GO:0070475">
    <property type="term" value="P:rRNA base methylation"/>
    <property type="evidence" value="ECO:0007669"/>
    <property type="project" value="TreeGrafter"/>
</dbReference>
<proteinExistence type="inferred from homology"/>
<evidence type="ECO:0000313" key="8">
    <source>
        <dbReference type="Proteomes" id="UP000005237"/>
    </source>
</evidence>
<dbReference type="InterPro" id="IPR017182">
    <property type="entry name" value="METTL16/PsiM"/>
</dbReference>
<dbReference type="Proteomes" id="UP000005237">
    <property type="component" value="Unassembled WGS sequence"/>
</dbReference>
<dbReference type="GO" id="GO:0001734">
    <property type="term" value="F:mRNA m(6)A methyltransferase activity"/>
    <property type="evidence" value="ECO:0007669"/>
    <property type="project" value="EnsemblMetazoa"/>
</dbReference>
<feature type="binding site" evidence="6">
    <location>
        <position position="76"/>
    </location>
    <ligand>
        <name>S-adenosyl-L-methionine</name>
        <dbReference type="ChEBI" id="CHEBI:59789"/>
    </ligand>
</feature>
<dbReference type="PANTHER" id="PTHR13393">
    <property type="entry name" value="SAM-DEPENDENT METHYLTRANSFERASE"/>
    <property type="match status" value="1"/>
</dbReference>
<evidence type="ECO:0000256" key="3">
    <source>
        <dbReference type="ARBA" id="ARBA00022679"/>
    </source>
</evidence>
<keyword evidence="2 5" id="KW-0489">Methyltransferase</keyword>
<accession>A0A8R1DFZ5</accession>
<dbReference type="GO" id="GO:0048025">
    <property type="term" value="P:negative regulation of mRNA splicing, via spliceosome"/>
    <property type="evidence" value="ECO:0007669"/>
    <property type="project" value="EnsemblMetazoa"/>
</dbReference>
<dbReference type="Pfam" id="PF05971">
    <property type="entry name" value="Methyltransf_10"/>
    <property type="match status" value="1"/>
</dbReference>
<dbReference type="EnsemblMetazoa" id="CJA01725.1">
    <property type="protein sequence ID" value="CJA01725.1"/>
    <property type="gene ID" value="WBGene00120929"/>
</dbReference>
<name>A0A8R1DFZ5_CAEJA</name>
<dbReference type="GO" id="GO:0040025">
    <property type="term" value="P:vulval development"/>
    <property type="evidence" value="ECO:0007669"/>
    <property type="project" value="EnsemblMetazoa"/>
</dbReference>
<evidence type="ECO:0000256" key="1">
    <source>
        <dbReference type="ARBA" id="ARBA00005878"/>
    </source>
</evidence>
<reference evidence="8" key="1">
    <citation type="submission" date="2010-08" db="EMBL/GenBank/DDBJ databases">
        <authorList>
            <consortium name="Caenorhabditis japonica Sequencing Consortium"/>
            <person name="Wilson R.K."/>
        </authorList>
    </citation>
    <scope>NUCLEOTIDE SEQUENCE [LARGE SCALE GENOMIC DNA]</scope>
    <source>
        <strain evidence="8">DF5081</strain>
    </source>
</reference>